<dbReference type="InterPro" id="IPR006593">
    <property type="entry name" value="Cyt_b561/ferric_Rdtase_TM"/>
</dbReference>
<accession>A0AAD4KRA1</accession>
<keyword evidence="4" id="KW-0249">Electron transport</keyword>
<name>A0AAD4KRA1_9EURO</name>
<dbReference type="GO" id="GO:0016020">
    <property type="term" value="C:membrane"/>
    <property type="evidence" value="ECO:0007669"/>
    <property type="project" value="UniProtKB-SubCell"/>
</dbReference>
<reference evidence="10" key="1">
    <citation type="submission" date="2021-12" db="EMBL/GenBank/DDBJ databases">
        <title>Convergent genome expansion in fungi linked to evolution of root-endophyte symbiosis.</title>
        <authorList>
            <consortium name="DOE Joint Genome Institute"/>
            <person name="Ke Y.-H."/>
            <person name="Bonito G."/>
            <person name="Liao H.-L."/>
            <person name="Looney B."/>
            <person name="Rojas-Flechas A."/>
            <person name="Nash J."/>
            <person name="Hameed K."/>
            <person name="Schadt C."/>
            <person name="Martin F."/>
            <person name="Crous P.W."/>
            <person name="Miettinen O."/>
            <person name="Magnuson J.K."/>
            <person name="Labbe J."/>
            <person name="Jacobson D."/>
            <person name="Doktycz M.J."/>
            <person name="Veneault-Fourrey C."/>
            <person name="Kuo A."/>
            <person name="Mondo S."/>
            <person name="Calhoun S."/>
            <person name="Riley R."/>
            <person name="Ohm R."/>
            <person name="LaButti K."/>
            <person name="Andreopoulos B."/>
            <person name="Pangilinan J."/>
            <person name="Nolan M."/>
            <person name="Tritt A."/>
            <person name="Clum A."/>
            <person name="Lipzen A."/>
            <person name="Daum C."/>
            <person name="Barry K."/>
            <person name="Grigoriev I.V."/>
            <person name="Vilgalys R."/>
        </authorList>
    </citation>
    <scope>NUCLEOTIDE SEQUENCE</scope>
    <source>
        <strain evidence="10">PMI_201</strain>
    </source>
</reference>
<feature type="transmembrane region" description="Helical" evidence="7">
    <location>
        <begin position="265"/>
        <end position="289"/>
    </location>
</feature>
<keyword evidence="6 7" id="KW-0472">Membrane</keyword>
<gene>
    <name evidence="10" type="ORF">BGW36DRAFT_396389</name>
</gene>
<feature type="transmembrane region" description="Helical" evidence="7">
    <location>
        <begin position="301"/>
        <end position="321"/>
    </location>
</feature>
<keyword evidence="11" id="KW-1185">Reference proteome</keyword>
<evidence type="ECO:0000256" key="3">
    <source>
        <dbReference type="ARBA" id="ARBA00022692"/>
    </source>
</evidence>
<dbReference type="InterPro" id="IPR005018">
    <property type="entry name" value="DOMON_domain"/>
</dbReference>
<dbReference type="EMBL" id="JAJTJA010000005">
    <property type="protein sequence ID" value="KAH8698675.1"/>
    <property type="molecule type" value="Genomic_DNA"/>
</dbReference>
<dbReference type="Gene3D" id="2.60.40.1210">
    <property type="entry name" value="Cellobiose dehydrogenase, cytochrome domain"/>
    <property type="match status" value="1"/>
</dbReference>
<dbReference type="AlphaFoldDB" id="A0AAD4KRA1"/>
<dbReference type="PROSITE" id="PS50836">
    <property type="entry name" value="DOMON"/>
    <property type="match status" value="1"/>
</dbReference>
<dbReference type="CDD" id="cd09630">
    <property type="entry name" value="CDH_like_cytochrome"/>
    <property type="match status" value="1"/>
</dbReference>
<organism evidence="10 11">
    <name type="scientific">Talaromyces proteolyticus</name>
    <dbReference type="NCBI Taxonomy" id="1131652"/>
    <lineage>
        <taxon>Eukaryota</taxon>
        <taxon>Fungi</taxon>
        <taxon>Dikarya</taxon>
        <taxon>Ascomycota</taxon>
        <taxon>Pezizomycotina</taxon>
        <taxon>Eurotiomycetes</taxon>
        <taxon>Eurotiomycetidae</taxon>
        <taxon>Eurotiales</taxon>
        <taxon>Trichocomaceae</taxon>
        <taxon>Talaromyces</taxon>
        <taxon>Talaromyces sect. Bacilispori</taxon>
    </lineage>
</organism>
<evidence type="ECO:0000256" key="2">
    <source>
        <dbReference type="ARBA" id="ARBA00022448"/>
    </source>
</evidence>
<evidence type="ECO:0000256" key="5">
    <source>
        <dbReference type="ARBA" id="ARBA00022989"/>
    </source>
</evidence>
<keyword evidence="5 7" id="KW-1133">Transmembrane helix</keyword>
<dbReference type="PROSITE" id="PS50939">
    <property type="entry name" value="CYTOCHROME_B561"/>
    <property type="match status" value="1"/>
</dbReference>
<evidence type="ECO:0000256" key="4">
    <source>
        <dbReference type="ARBA" id="ARBA00022982"/>
    </source>
</evidence>
<feature type="transmembrane region" description="Helical" evidence="7">
    <location>
        <begin position="398"/>
        <end position="418"/>
    </location>
</feature>
<evidence type="ECO:0000313" key="11">
    <source>
        <dbReference type="Proteomes" id="UP001201262"/>
    </source>
</evidence>
<comment type="caution">
    <text evidence="10">The sequence shown here is derived from an EMBL/GenBank/DDBJ whole genome shotgun (WGS) entry which is preliminary data.</text>
</comment>
<evidence type="ECO:0000313" key="10">
    <source>
        <dbReference type="EMBL" id="KAH8698675.1"/>
    </source>
</evidence>
<feature type="domain" description="DOMON" evidence="8">
    <location>
        <begin position="78"/>
        <end position="196"/>
    </location>
</feature>
<keyword evidence="3 7" id="KW-0812">Transmembrane</keyword>
<evidence type="ECO:0000256" key="1">
    <source>
        <dbReference type="ARBA" id="ARBA00004370"/>
    </source>
</evidence>
<dbReference type="SMART" id="SM00664">
    <property type="entry name" value="DoH"/>
    <property type="match status" value="1"/>
</dbReference>
<dbReference type="GeneID" id="70248442"/>
<keyword evidence="2" id="KW-0813">Transport</keyword>
<dbReference type="InterPro" id="IPR015920">
    <property type="entry name" value="Cellobiose_DH-like_cyt"/>
</dbReference>
<sequence length="466" mass="51469">MMCLFLCFWKTDRRLQRWPCAGSDLYGEKQCYGKSQRVTSIYLKVYLTYYMHVHGLNLLDYDTLPTSVFVLPLENDSRNYTFALNLPSNSEDIYFRLSGPADYSWVAVGTGSEMKDSLMFLLYADAEGTGTTLSPRLCTDETEPVYSSSLEVETLPGTGLSGNNMVVNARCSNCRTWKTGSLDVNNTALPWIYALGPTVGATAKLRSDSLSANLERHSFYGQFFMNMIQATGGENGSIISTLALTASTGTGKDGSPTNDSNWPTIIHAIALCTTFVLLMPAGVVQLRVLPASVRWHWVNQSLATILAGIGGVIGLWLSTMFNKSKHYNSAHQVLGLICIIAVLFQWGFGFWHHFQYKRTGKSTRYGVIHRYLGRVVMVLAIVVGGIGLTWCYASIGVVVSYAVIVVVISGIVVGSVMWKKYASSQHGRKNRSGEEAAFTPDRRMYSRQVDSETPLYNYPTQHGIGG</sequence>
<evidence type="ECO:0000259" key="8">
    <source>
        <dbReference type="PROSITE" id="PS50836"/>
    </source>
</evidence>
<dbReference type="Gene3D" id="1.20.120.1770">
    <property type="match status" value="1"/>
</dbReference>
<dbReference type="Pfam" id="PF16010">
    <property type="entry name" value="CDH-cyt"/>
    <property type="match status" value="1"/>
</dbReference>
<comment type="subcellular location">
    <subcellularLocation>
        <location evidence="1">Membrane</location>
    </subcellularLocation>
</comment>
<dbReference type="Pfam" id="PF03188">
    <property type="entry name" value="Cytochrom_B561"/>
    <property type="match status" value="1"/>
</dbReference>
<dbReference type="PANTHER" id="PTHR47797">
    <property type="entry name" value="DEHYDROGENASE, PUTATIVE (AFU_ORTHOLOGUE AFUA_8G05805)-RELATED"/>
    <property type="match status" value="1"/>
</dbReference>
<evidence type="ECO:0000259" key="9">
    <source>
        <dbReference type="PROSITE" id="PS50939"/>
    </source>
</evidence>
<dbReference type="SMART" id="SM00665">
    <property type="entry name" value="B561"/>
    <property type="match status" value="1"/>
</dbReference>
<proteinExistence type="predicted"/>
<dbReference type="Proteomes" id="UP001201262">
    <property type="component" value="Unassembled WGS sequence"/>
</dbReference>
<feature type="transmembrane region" description="Helical" evidence="7">
    <location>
        <begin position="333"/>
        <end position="351"/>
    </location>
</feature>
<evidence type="ECO:0008006" key="12">
    <source>
        <dbReference type="Google" id="ProtNLM"/>
    </source>
</evidence>
<feature type="transmembrane region" description="Helical" evidence="7">
    <location>
        <begin position="371"/>
        <end position="392"/>
    </location>
</feature>
<dbReference type="RefSeq" id="XP_046073139.1">
    <property type="nucleotide sequence ID" value="XM_046218155.1"/>
</dbReference>
<evidence type="ECO:0000256" key="7">
    <source>
        <dbReference type="SAM" id="Phobius"/>
    </source>
</evidence>
<protein>
    <recommendedName>
        <fullName evidence="12">Cytochrome b561 domain-containing protein</fullName>
    </recommendedName>
</protein>
<dbReference type="CDD" id="cd08760">
    <property type="entry name" value="Cyt_b561_FRRS1_like"/>
    <property type="match status" value="1"/>
</dbReference>
<evidence type="ECO:0000256" key="6">
    <source>
        <dbReference type="ARBA" id="ARBA00023136"/>
    </source>
</evidence>
<dbReference type="PANTHER" id="PTHR47797:SF1">
    <property type="entry name" value="CYTOCHROME B561 DOMAIN-CONTAINING PROTEIN-RELATED"/>
    <property type="match status" value="1"/>
</dbReference>
<dbReference type="SUPFAM" id="SSF49344">
    <property type="entry name" value="CBD9-like"/>
    <property type="match status" value="1"/>
</dbReference>
<feature type="domain" description="Cytochrome b561" evidence="9">
    <location>
        <begin position="227"/>
        <end position="424"/>
    </location>
</feature>